<dbReference type="InterPro" id="IPR029063">
    <property type="entry name" value="SAM-dependent_MTases_sf"/>
</dbReference>
<proteinExistence type="predicted"/>
<name>A0A5C2S1Y1_9APHY</name>
<dbReference type="STRING" id="1328759.A0A5C2S1Y1"/>
<dbReference type="PANTHER" id="PTHR45036:SF1">
    <property type="entry name" value="METHYLTRANSFERASE LIKE 7A"/>
    <property type="match status" value="1"/>
</dbReference>
<evidence type="ECO:0000313" key="2">
    <source>
        <dbReference type="Proteomes" id="UP000313359"/>
    </source>
</evidence>
<dbReference type="OrthoDB" id="540004at2759"/>
<dbReference type="Gene3D" id="3.40.50.150">
    <property type="entry name" value="Vaccinia Virus protein VP39"/>
    <property type="match status" value="1"/>
</dbReference>
<dbReference type="AlphaFoldDB" id="A0A5C2S1Y1"/>
<evidence type="ECO:0008006" key="3">
    <source>
        <dbReference type="Google" id="ProtNLM"/>
    </source>
</evidence>
<keyword evidence="2" id="KW-1185">Reference proteome</keyword>
<dbReference type="SUPFAM" id="SSF53335">
    <property type="entry name" value="S-adenosyl-L-methionine-dependent methyltransferases"/>
    <property type="match status" value="1"/>
</dbReference>
<gene>
    <name evidence="1" type="ORF">L227DRAFT_578495</name>
</gene>
<evidence type="ECO:0000313" key="1">
    <source>
        <dbReference type="EMBL" id="RPD56829.1"/>
    </source>
</evidence>
<reference evidence="1" key="1">
    <citation type="journal article" date="2018" name="Genome Biol. Evol.">
        <title>Genomics and development of Lentinus tigrinus, a white-rot wood-decaying mushroom with dimorphic fruiting bodies.</title>
        <authorList>
            <person name="Wu B."/>
            <person name="Xu Z."/>
            <person name="Knudson A."/>
            <person name="Carlson A."/>
            <person name="Chen N."/>
            <person name="Kovaka S."/>
            <person name="LaButti K."/>
            <person name="Lipzen A."/>
            <person name="Pennachio C."/>
            <person name="Riley R."/>
            <person name="Schakwitz W."/>
            <person name="Umezawa K."/>
            <person name="Ohm R.A."/>
            <person name="Grigoriev I.V."/>
            <person name="Nagy L.G."/>
            <person name="Gibbons J."/>
            <person name="Hibbett D."/>
        </authorList>
    </citation>
    <scope>NUCLEOTIDE SEQUENCE [LARGE SCALE GENOMIC DNA]</scope>
    <source>
        <strain evidence="1">ALCF2SS1-6</strain>
    </source>
</reference>
<accession>A0A5C2S1Y1</accession>
<dbReference type="PANTHER" id="PTHR45036">
    <property type="entry name" value="METHYLTRANSFERASE LIKE 7B"/>
    <property type="match status" value="1"/>
</dbReference>
<protein>
    <recommendedName>
        <fullName evidence="3">S-adenosyl-L-methionine-dependent methyltransferase</fullName>
    </recommendedName>
</protein>
<dbReference type="InterPro" id="IPR052356">
    <property type="entry name" value="Thiol_S-MT"/>
</dbReference>
<organism evidence="1 2">
    <name type="scientific">Lentinus tigrinus ALCF2SS1-6</name>
    <dbReference type="NCBI Taxonomy" id="1328759"/>
    <lineage>
        <taxon>Eukaryota</taxon>
        <taxon>Fungi</taxon>
        <taxon>Dikarya</taxon>
        <taxon>Basidiomycota</taxon>
        <taxon>Agaricomycotina</taxon>
        <taxon>Agaricomycetes</taxon>
        <taxon>Polyporales</taxon>
        <taxon>Polyporaceae</taxon>
        <taxon>Lentinus</taxon>
    </lineage>
</organism>
<dbReference type="Proteomes" id="UP000313359">
    <property type="component" value="Unassembled WGS sequence"/>
</dbReference>
<dbReference type="EMBL" id="ML122285">
    <property type="protein sequence ID" value="RPD56829.1"/>
    <property type="molecule type" value="Genomic_DNA"/>
</dbReference>
<sequence>MVSCLTLELVRRCVHTLLYLDPTKVTKYVALEPNALMHSEIRTLAATKGFSEAAGNLALLPYGAEDIWLVISALGGSNTVDSMIAILTICSIPEPERTLEALVRDVLKPGGTFVFYEHVLSHRDDVAWWQRFWTPIWKTAFDGCRLDRPTDVWVQKMDTWKEASVWNKEGEEEEHLFWHRVGRFVKKD</sequence>